<dbReference type="PANTHER" id="PTHR19211:SF117">
    <property type="entry name" value="ATP-BINDING CASSETTE SUB-FAMILY F MEMBER 3"/>
    <property type="match status" value="1"/>
</dbReference>
<dbReference type="PANTHER" id="PTHR19211">
    <property type="entry name" value="ATP-BINDING TRANSPORT PROTEIN-RELATED"/>
    <property type="match status" value="1"/>
</dbReference>
<keyword evidence="3" id="KW-0067">ATP-binding</keyword>
<protein>
    <submittedName>
        <fullName evidence="6">ABC transporter</fullName>
        <ecNumber evidence="6">3.6.3.41</ecNumber>
    </submittedName>
</protein>
<dbReference type="Gene3D" id="3.40.50.300">
    <property type="entry name" value="P-loop containing nucleotide triphosphate hydrolases"/>
    <property type="match status" value="2"/>
</dbReference>
<dbReference type="AlphaFoldDB" id="A0A023B408"/>
<dbReference type="Pfam" id="PF00005">
    <property type="entry name" value="ABC_tran"/>
    <property type="match status" value="2"/>
</dbReference>
<dbReference type="SMART" id="SM00382">
    <property type="entry name" value="AAA"/>
    <property type="match status" value="2"/>
</dbReference>
<dbReference type="RefSeq" id="XP_011131336.1">
    <property type="nucleotide sequence ID" value="XM_011133034.1"/>
</dbReference>
<dbReference type="VEuPathDB" id="CryptoDB:GNI_105630"/>
<evidence type="ECO:0000259" key="5">
    <source>
        <dbReference type="PROSITE" id="PS50893"/>
    </source>
</evidence>
<dbReference type="InterPro" id="IPR027417">
    <property type="entry name" value="P-loop_NTPase"/>
</dbReference>
<feature type="domain" description="ABC transporter" evidence="5">
    <location>
        <begin position="212"/>
        <end position="462"/>
    </location>
</feature>
<dbReference type="InterPro" id="IPR032781">
    <property type="entry name" value="ABC_tran_Xtn"/>
</dbReference>
<proteinExistence type="predicted"/>
<comment type="caution">
    <text evidence="6">The sequence shown here is derived from an EMBL/GenBank/DDBJ whole genome shotgun (WGS) entry which is preliminary data.</text>
</comment>
<keyword evidence="2" id="KW-0547">Nucleotide-binding</keyword>
<dbReference type="InterPro" id="IPR003439">
    <property type="entry name" value="ABC_transporter-like_ATP-bd"/>
</dbReference>
<keyword evidence="6" id="KW-0378">Hydrolase</keyword>
<dbReference type="OrthoDB" id="2110130at2759"/>
<dbReference type="Proteomes" id="UP000019763">
    <property type="component" value="Unassembled WGS sequence"/>
</dbReference>
<feature type="domain" description="ABC transporter" evidence="5">
    <location>
        <begin position="558"/>
        <end position="774"/>
    </location>
</feature>
<reference evidence="6" key="1">
    <citation type="submission" date="2013-12" db="EMBL/GenBank/DDBJ databases">
        <authorList>
            <person name="Omoto C.K."/>
            <person name="Sibley D."/>
            <person name="Venepally P."/>
            <person name="Hadjithomas M."/>
            <person name="Karamycheva S."/>
            <person name="Brunk B."/>
            <person name="Roos D."/>
            <person name="Caler E."/>
            <person name="Lorenzi H."/>
        </authorList>
    </citation>
    <scope>NUCLEOTIDE SEQUENCE</scope>
</reference>
<evidence type="ECO:0000256" key="1">
    <source>
        <dbReference type="ARBA" id="ARBA00022737"/>
    </source>
</evidence>
<gene>
    <name evidence="6" type="ORF">GNI_105630</name>
</gene>
<evidence type="ECO:0000313" key="7">
    <source>
        <dbReference type="Proteomes" id="UP000019763"/>
    </source>
</evidence>
<name>A0A023B408_GRENI</name>
<dbReference type="GO" id="GO:0005524">
    <property type="term" value="F:ATP binding"/>
    <property type="evidence" value="ECO:0007669"/>
    <property type="project" value="UniProtKB-KW"/>
</dbReference>
<sequence length="774" mass="86974">MGFDKVDVIQALQTIGCKATDDQQYVAGLLTREFQYKEDEELDSAAERVNELLGSFLWDWKLVSSEAESVKLSKSVLVLATGQAVEDEDAEALTLRRLKVPCGSLRVRDLIRVKVERRPIEAESAVAAGAGASQVEVAMASQQGCGYEDPFLGMEKVQNGQFNVVIPIEESMKIAKAAAKKREKQLRMMRQWEKSRVPLPPPRRRHGDQTLSKLKDIMIPTFSVAVAGRELLKDAELKLVLGHRYGLIGRNGIGKTTFLSALVRKEIPGVDKDINIGCVEQDFDDHLDYTPLESVLRVDEERVSLVAEEHRLSQEEESEEVGKRLAWLYRRLEEIDADKAEAQACMILDGLGLSVKQYKEMKIRELSGGWRARVMLARVLFADTDIVCLDEPTNHMDIHAVAWLTQYLRQSTKTIIVVSHSRQFLNDVCTDIMEFKDRKLAYYSGDYDVFERAKADKEMHLQREIESQQGKVAHIQKFIDRFRYNAKRASLVQSRIKQLQKLPMLESITDDPQLQFKFMTPAELPTPILIMQGVNFSYAKSAKKAETGKAETGKAETGKAETGTAETSEDDLLLRNVDFSADLTTRAAICGVNGSGKSTFLKLLLGQLEPVEGFVFRHNKLKIGHFAQHHVDGLDLTKNAVQQLQEKYPDAKLTDAQARSYLGRFGISGLLALEPMFILSGGQKSRVAIALMAFDEPHILVLDEPTNHLDLDAVQALIAALNTFEGGVIIVSHDTHLLSCATEDVYHLEPKTQTLQRFKGDFEEYRQQVLKRKI</sequence>
<keyword evidence="1" id="KW-0677">Repeat</keyword>
<dbReference type="PROSITE" id="PS50893">
    <property type="entry name" value="ABC_TRANSPORTER_2"/>
    <property type="match status" value="2"/>
</dbReference>
<dbReference type="FunFam" id="3.40.50.300:FF:001197">
    <property type="entry name" value="Putative ATP-binding cassette family ATPase"/>
    <property type="match status" value="1"/>
</dbReference>
<evidence type="ECO:0000256" key="3">
    <source>
        <dbReference type="ARBA" id="ARBA00022840"/>
    </source>
</evidence>
<dbReference type="eggNOG" id="KOG0062">
    <property type="taxonomic scope" value="Eukaryota"/>
</dbReference>
<feature type="region of interest" description="Disordered" evidence="4">
    <location>
        <begin position="545"/>
        <end position="567"/>
    </location>
</feature>
<dbReference type="Pfam" id="PF12848">
    <property type="entry name" value="ABC_tran_Xtn"/>
    <property type="match status" value="1"/>
</dbReference>
<dbReference type="PROSITE" id="PS00211">
    <property type="entry name" value="ABC_TRANSPORTER_1"/>
    <property type="match status" value="2"/>
</dbReference>
<dbReference type="InterPro" id="IPR003593">
    <property type="entry name" value="AAA+_ATPase"/>
</dbReference>
<dbReference type="FunFam" id="3.40.50.300:FF:000011">
    <property type="entry name" value="Putative ABC transporter ATP-binding component"/>
    <property type="match status" value="1"/>
</dbReference>
<accession>A0A023B408</accession>
<keyword evidence="7" id="KW-1185">Reference proteome</keyword>
<dbReference type="GO" id="GO:0016887">
    <property type="term" value="F:ATP hydrolysis activity"/>
    <property type="evidence" value="ECO:0007669"/>
    <property type="project" value="InterPro"/>
</dbReference>
<evidence type="ECO:0000256" key="2">
    <source>
        <dbReference type="ARBA" id="ARBA00022741"/>
    </source>
</evidence>
<dbReference type="SUPFAM" id="SSF52540">
    <property type="entry name" value="P-loop containing nucleoside triphosphate hydrolases"/>
    <property type="match status" value="2"/>
</dbReference>
<dbReference type="InterPro" id="IPR017871">
    <property type="entry name" value="ABC_transporter-like_CS"/>
</dbReference>
<dbReference type="InterPro" id="IPR050611">
    <property type="entry name" value="ABCF"/>
</dbReference>
<dbReference type="EMBL" id="AFNH02000788">
    <property type="protein sequence ID" value="EZG56103.1"/>
    <property type="molecule type" value="Genomic_DNA"/>
</dbReference>
<dbReference type="CDD" id="cd03221">
    <property type="entry name" value="ABCF_EF-3"/>
    <property type="match status" value="2"/>
</dbReference>
<feature type="compositionally biased region" description="Basic and acidic residues" evidence="4">
    <location>
        <begin position="545"/>
        <end position="559"/>
    </location>
</feature>
<dbReference type="GeneID" id="22913756"/>
<organism evidence="6 7">
    <name type="scientific">Gregarina niphandrodes</name>
    <name type="common">Septate eugregarine</name>
    <dbReference type="NCBI Taxonomy" id="110365"/>
    <lineage>
        <taxon>Eukaryota</taxon>
        <taxon>Sar</taxon>
        <taxon>Alveolata</taxon>
        <taxon>Apicomplexa</taxon>
        <taxon>Conoidasida</taxon>
        <taxon>Gregarinasina</taxon>
        <taxon>Eugregarinorida</taxon>
        <taxon>Gregarinidae</taxon>
        <taxon>Gregarina</taxon>
    </lineage>
</organism>
<evidence type="ECO:0000256" key="4">
    <source>
        <dbReference type="SAM" id="MobiDB-lite"/>
    </source>
</evidence>
<dbReference type="OMA" id="CTHIADI"/>
<evidence type="ECO:0000313" key="6">
    <source>
        <dbReference type="EMBL" id="EZG56103.1"/>
    </source>
</evidence>
<dbReference type="EC" id="3.6.3.41" evidence="6"/>